<reference evidence="1 2" key="1">
    <citation type="submission" date="2014-04" db="EMBL/GenBank/DDBJ databases">
        <title>Genome evolution of avian class.</title>
        <authorList>
            <person name="Zhang G."/>
            <person name="Li C."/>
        </authorList>
    </citation>
    <scope>NUCLEOTIDE SEQUENCE [LARGE SCALE GENOMIC DNA]</scope>
    <source>
        <strain evidence="1">BGI_N302</strain>
    </source>
</reference>
<evidence type="ECO:0000313" key="2">
    <source>
        <dbReference type="Proteomes" id="UP000052976"/>
    </source>
</evidence>
<dbReference type="PANTHER" id="PTHR18881:SF2">
    <property type="entry name" value="POLYAMINE-MODULATED FACTOR 1-BINDING PROTEIN 1"/>
    <property type="match status" value="1"/>
</dbReference>
<accession>A0A091EZR0</accession>
<protein>
    <submittedName>
        <fullName evidence="1">Polyamine-modulated factor 1-binding protein 1</fullName>
    </submittedName>
</protein>
<keyword evidence="2" id="KW-1185">Reference proteome</keyword>
<proteinExistence type="predicted"/>
<evidence type="ECO:0000313" key="1">
    <source>
        <dbReference type="EMBL" id="KFO63403.1"/>
    </source>
</evidence>
<feature type="non-terminal residue" evidence="1">
    <location>
        <position position="117"/>
    </location>
</feature>
<dbReference type="Proteomes" id="UP000052976">
    <property type="component" value="Unassembled WGS sequence"/>
</dbReference>
<dbReference type="AlphaFoldDB" id="A0A091EZR0"/>
<dbReference type="PANTHER" id="PTHR18881">
    <property type="entry name" value="POLYAMINE-MODULATED FACTOR 1-BINDING PROTEIN 1-RELATED"/>
    <property type="match status" value="1"/>
</dbReference>
<sequence>QVQDIDNLQAELAEARQESTKQAEKIAAYMTHRQQLHLELRKMQSFKKQSKQETYSLQERLQELSSLAQHWQQLHLDSERTLALREEELVVCKVELAFLKEELSKLTVQMQDTNRHS</sequence>
<dbReference type="GO" id="GO:0007283">
    <property type="term" value="P:spermatogenesis"/>
    <property type="evidence" value="ECO:0007669"/>
    <property type="project" value="TreeGrafter"/>
</dbReference>
<dbReference type="STRING" id="85066.A0A091EZR0"/>
<gene>
    <name evidence="1" type="ORF">N302_09691</name>
</gene>
<name>A0A091EZR0_CORBR</name>
<dbReference type="InterPro" id="IPR037391">
    <property type="entry name" value="PMF1-bd"/>
</dbReference>
<dbReference type="EMBL" id="KK719441">
    <property type="protein sequence ID" value="KFO63403.1"/>
    <property type="molecule type" value="Genomic_DNA"/>
</dbReference>
<organism evidence="1 2">
    <name type="scientific">Corvus brachyrhynchos</name>
    <name type="common">American crow</name>
    <dbReference type="NCBI Taxonomy" id="85066"/>
    <lineage>
        <taxon>Eukaryota</taxon>
        <taxon>Metazoa</taxon>
        <taxon>Chordata</taxon>
        <taxon>Craniata</taxon>
        <taxon>Vertebrata</taxon>
        <taxon>Euteleostomi</taxon>
        <taxon>Archelosauria</taxon>
        <taxon>Archosauria</taxon>
        <taxon>Dinosauria</taxon>
        <taxon>Saurischia</taxon>
        <taxon>Theropoda</taxon>
        <taxon>Coelurosauria</taxon>
        <taxon>Aves</taxon>
        <taxon>Neognathae</taxon>
        <taxon>Neoaves</taxon>
        <taxon>Telluraves</taxon>
        <taxon>Australaves</taxon>
        <taxon>Passeriformes</taxon>
        <taxon>Corvoidea</taxon>
        <taxon>Corvidae</taxon>
        <taxon>Corvus</taxon>
    </lineage>
</organism>
<feature type="non-terminal residue" evidence="1">
    <location>
        <position position="1"/>
    </location>
</feature>